<reference evidence="2" key="1">
    <citation type="submission" date="2018-03" db="EMBL/GenBank/DDBJ databases">
        <title>Gramella fulva sp. nov., isolated from a dry surface of tidal flat.</title>
        <authorList>
            <person name="Hwang S.H."/>
            <person name="Hwang W.M."/>
            <person name="Kang K."/>
            <person name="Ahn T.-Y."/>
        </authorList>
    </citation>
    <scope>NUCLEOTIDE SEQUENCE [LARGE SCALE GENOMIC DNA]</scope>
    <source>
        <strain evidence="2">SH35</strain>
    </source>
</reference>
<gene>
    <name evidence="1" type="ORF">C7S20_12580</name>
</gene>
<name>A0A2R3Z6X7_9FLAO</name>
<evidence type="ECO:0000313" key="2">
    <source>
        <dbReference type="Proteomes" id="UP000241507"/>
    </source>
</evidence>
<protein>
    <submittedName>
        <fullName evidence="1">Uncharacterized protein</fullName>
    </submittedName>
</protein>
<dbReference type="PROSITE" id="PS51257">
    <property type="entry name" value="PROKAR_LIPOPROTEIN"/>
    <property type="match status" value="1"/>
</dbReference>
<dbReference type="Proteomes" id="UP000241507">
    <property type="component" value="Chromosome"/>
</dbReference>
<accession>A0A2R3Z6X7</accession>
<dbReference type="OrthoDB" id="1432066at2"/>
<dbReference type="EMBL" id="CP028136">
    <property type="protein sequence ID" value="AVR46021.1"/>
    <property type="molecule type" value="Genomic_DNA"/>
</dbReference>
<sequence length="147" mass="16964">MKKASLITLIFIFGLSSCKSEKQYSDYNEDDFYEVQGIITAVYRTSDPLDNPTVKNVRFTYFLDRPTPKTGMEENLDMFEAQNGYPLIVLVHKDDENISFYGRVGILDNLSPEEEKILRAHIKDEMEKLQTAVPEPLYQKAKSVEEN</sequence>
<evidence type="ECO:0000313" key="1">
    <source>
        <dbReference type="EMBL" id="AVR46021.1"/>
    </source>
</evidence>
<dbReference type="RefSeq" id="WP_107012796.1">
    <property type="nucleotide sequence ID" value="NZ_CP028136.1"/>
</dbReference>
<proteinExistence type="predicted"/>
<dbReference type="AlphaFoldDB" id="A0A2R3Z6X7"/>
<organism evidence="1 2">
    <name type="scientific">Christiangramia fulva</name>
    <dbReference type="NCBI Taxonomy" id="2126553"/>
    <lineage>
        <taxon>Bacteria</taxon>
        <taxon>Pseudomonadati</taxon>
        <taxon>Bacteroidota</taxon>
        <taxon>Flavobacteriia</taxon>
        <taxon>Flavobacteriales</taxon>
        <taxon>Flavobacteriaceae</taxon>
        <taxon>Christiangramia</taxon>
    </lineage>
</organism>
<dbReference type="KEGG" id="grs:C7S20_12580"/>
<keyword evidence="2" id="KW-1185">Reference proteome</keyword>